<comment type="caution">
    <text evidence="4">The sequence shown here is derived from an EMBL/GenBank/DDBJ whole genome shotgun (WGS) entry which is preliminary data.</text>
</comment>
<accession>A0A227KDN1</accession>
<organism evidence="4 5">
    <name type="scientific">Turicimonas muris</name>
    <dbReference type="NCBI Taxonomy" id="1796652"/>
    <lineage>
        <taxon>Bacteria</taxon>
        <taxon>Pseudomonadati</taxon>
        <taxon>Pseudomonadota</taxon>
        <taxon>Betaproteobacteria</taxon>
        <taxon>Burkholderiales</taxon>
        <taxon>Sutterellaceae</taxon>
        <taxon>Turicimonas</taxon>
    </lineage>
</organism>
<reference evidence="5" key="1">
    <citation type="submission" date="2017-05" db="EMBL/GenBank/DDBJ databases">
        <title>Improved OligoMM genomes.</title>
        <authorList>
            <person name="Garzetti D."/>
        </authorList>
    </citation>
    <scope>NUCLEOTIDE SEQUENCE [LARGE SCALE GENOMIC DNA]</scope>
    <source>
        <strain evidence="5">YL45</strain>
    </source>
</reference>
<protein>
    <submittedName>
        <fullName evidence="4">NUDIX hydrolase</fullName>
    </submittedName>
</protein>
<dbReference type="PROSITE" id="PS51462">
    <property type="entry name" value="NUDIX"/>
    <property type="match status" value="1"/>
</dbReference>
<dbReference type="EMBL" id="NHMP01000009">
    <property type="protein sequence ID" value="OXE45505.1"/>
    <property type="molecule type" value="Genomic_DNA"/>
</dbReference>
<dbReference type="AlphaFoldDB" id="A0A227KDN1"/>
<name>A0A227KDN1_9BURK</name>
<sequence>MSEESELKFCSACGALLEIKIPEGDTRERHVCTKCGQIHYENPHNIVGTVPVYNGKVLLCRRAIDPCFGKWNLPAGHQEMKEGTMAGALRETKEEAGAELKNVCPFMLLDVPFASGTHIYFIGDVVNPDCKPGPETLEQRFFSEEEIPWDKIAFNSVKRALRCYFSDLKKGSIGFHYEIKEKPGKE</sequence>
<dbReference type="InterPro" id="IPR015797">
    <property type="entry name" value="NUDIX_hydrolase-like_dom_sf"/>
</dbReference>
<dbReference type="PANTHER" id="PTHR43222">
    <property type="entry name" value="NUDIX HYDROLASE 23"/>
    <property type="match status" value="1"/>
</dbReference>
<feature type="domain" description="Nudix hydrolase" evidence="3">
    <location>
        <begin position="42"/>
        <end position="165"/>
    </location>
</feature>
<dbReference type="PANTHER" id="PTHR43222:SF2">
    <property type="entry name" value="NUDIX HYDROLASE 23, CHLOROPLASTIC"/>
    <property type="match status" value="1"/>
</dbReference>
<dbReference type="InterPro" id="IPR029401">
    <property type="entry name" value="Nudix_N"/>
</dbReference>
<keyword evidence="5" id="KW-1185">Reference proteome</keyword>
<dbReference type="InterPro" id="IPR020084">
    <property type="entry name" value="NUDIX_hydrolase_CS"/>
</dbReference>
<dbReference type="PROSITE" id="PS00893">
    <property type="entry name" value="NUDIX_BOX"/>
    <property type="match status" value="1"/>
</dbReference>
<dbReference type="Pfam" id="PF14803">
    <property type="entry name" value="Zn_ribbon_Nudix"/>
    <property type="match status" value="1"/>
</dbReference>
<dbReference type="Proteomes" id="UP000214610">
    <property type="component" value="Unassembled WGS sequence"/>
</dbReference>
<comment type="cofactor">
    <cofactor evidence="1">
        <name>Mg(2+)</name>
        <dbReference type="ChEBI" id="CHEBI:18420"/>
    </cofactor>
</comment>
<dbReference type="RefSeq" id="WP_066592174.1">
    <property type="nucleotide sequence ID" value="NZ_CAJTBZ010000046.1"/>
</dbReference>
<gene>
    <name evidence="4" type="ORF">ADH67_11285</name>
</gene>
<evidence type="ECO:0000313" key="4">
    <source>
        <dbReference type="EMBL" id="OXE45505.1"/>
    </source>
</evidence>
<evidence type="ECO:0000256" key="2">
    <source>
        <dbReference type="ARBA" id="ARBA00022801"/>
    </source>
</evidence>
<dbReference type="GO" id="GO:0016787">
    <property type="term" value="F:hydrolase activity"/>
    <property type="evidence" value="ECO:0007669"/>
    <property type="project" value="UniProtKB-KW"/>
</dbReference>
<dbReference type="InterPro" id="IPR000086">
    <property type="entry name" value="NUDIX_hydrolase_dom"/>
</dbReference>
<dbReference type="SUPFAM" id="SSF55811">
    <property type="entry name" value="Nudix"/>
    <property type="match status" value="1"/>
</dbReference>
<dbReference type="GeneID" id="78361173"/>
<dbReference type="Gene3D" id="3.90.79.10">
    <property type="entry name" value="Nucleoside Triphosphate Pyrophosphohydrolase"/>
    <property type="match status" value="1"/>
</dbReference>
<evidence type="ECO:0000256" key="1">
    <source>
        <dbReference type="ARBA" id="ARBA00001946"/>
    </source>
</evidence>
<evidence type="ECO:0000313" key="5">
    <source>
        <dbReference type="Proteomes" id="UP000214610"/>
    </source>
</evidence>
<keyword evidence="2 4" id="KW-0378">Hydrolase</keyword>
<evidence type="ECO:0000259" key="3">
    <source>
        <dbReference type="PROSITE" id="PS51462"/>
    </source>
</evidence>
<dbReference type="Gene3D" id="2.20.70.10">
    <property type="match status" value="1"/>
</dbReference>
<dbReference type="Pfam" id="PF00293">
    <property type="entry name" value="NUDIX"/>
    <property type="match status" value="1"/>
</dbReference>
<proteinExistence type="predicted"/>